<dbReference type="GO" id="GO:0004519">
    <property type="term" value="F:endonuclease activity"/>
    <property type="evidence" value="ECO:0007669"/>
    <property type="project" value="UniProtKB-KW"/>
</dbReference>
<keyword evidence="1" id="KW-0540">Nuclease</keyword>
<organism evidence="10 11">
    <name type="scientific">Tibeticola sediminis</name>
    <dbReference type="NCBI Taxonomy" id="1917811"/>
    <lineage>
        <taxon>Bacteria</taxon>
        <taxon>Pseudomonadati</taxon>
        <taxon>Pseudomonadota</taxon>
        <taxon>Betaproteobacteria</taxon>
        <taxon>Burkholderiales</taxon>
        <taxon>Comamonadaceae</taxon>
        <taxon>Tibeticola</taxon>
    </lineage>
</organism>
<dbReference type="GO" id="GO:0003676">
    <property type="term" value="F:nucleic acid binding"/>
    <property type="evidence" value="ECO:0007669"/>
    <property type="project" value="InterPro"/>
</dbReference>
<keyword evidence="5" id="KW-0460">Magnesium</keyword>
<gene>
    <name evidence="10" type="ORF">EDC62_2607</name>
</gene>
<feature type="region of interest" description="Disordered" evidence="8">
    <location>
        <begin position="71"/>
        <end position="94"/>
    </location>
</feature>
<dbReference type="GO" id="GO:0006310">
    <property type="term" value="P:DNA recombination"/>
    <property type="evidence" value="ECO:0007669"/>
    <property type="project" value="UniProtKB-KW"/>
</dbReference>
<evidence type="ECO:0000256" key="8">
    <source>
        <dbReference type="SAM" id="MobiDB-lite"/>
    </source>
</evidence>
<evidence type="ECO:0000256" key="6">
    <source>
        <dbReference type="ARBA" id="ARBA00022908"/>
    </source>
</evidence>
<dbReference type="InterPro" id="IPR001584">
    <property type="entry name" value="Integrase_cat-core"/>
</dbReference>
<sequence>MQIHHVGYRIRGFYRVAALGHLWDMTPKDAHRRLEILRFFDKHGLAATRDAFGASRRTLYRWKATLKAQGGNPAALAAQSSAPKRRRTPNTDPRLVSEIRRLRTLHPNLGKAKLHVLLEPWRAQHGIALPSVSIIGRIIARAPDKMRHAPARIDSRGRAKPLRRRALPRKPKQVKAQALEVLACDTIERIRDGMRRYIVTFIDPVSHFAFAVGLPSKHARYTARALEQGLSLLPPQSPTTVLSDNGSEFEADFAQLLEERGIKRWYTYPKTPKMNAHAERFNRTIQESFVDDHEELLFTDLALFSRKLADWLAFYNAERRTTPSASVPRYPSSCNINPSAKGTGL</sequence>
<dbReference type="SUPFAM" id="SSF53098">
    <property type="entry name" value="Ribonuclease H-like"/>
    <property type="match status" value="1"/>
</dbReference>
<reference evidence="10 11" key="1">
    <citation type="submission" date="2018-11" db="EMBL/GenBank/DDBJ databases">
        <title>Genomic Encyclopedia of Type Strains, Phase IV (KMG-IV): sequencing the most valuable type-strain genomes for metagenomic binning, comparative biology and taxonomic classification.</title>
        <authorList>
            <person name="Goeker M."/>
        </authorList>
    </citation>
    <scope>NUCLEOTIDE SEQUENCE [LARGE SCALE GENOMIC DNA]</scope>
    <source>
        <strain evidence="10 11">DSM 101684</strain>
    </source>
</reference>
<evidence type="ECO:0000256" key="3">
    <source>
        <dbReference type="ARBA" id="ARBA00022759"/>
    </source>
</evidence>
<evidence type="ECO:0000256" key="4">
    <source>
        <dbReference type="ARBA" id="ARBA00022801"/>
    </source>
</evidence>
<dbReference type="PANTHER" id="PTHR42648:SF11">
    <property type="entry name" value="TRANSPOSON TY4-P GAG-POL POLYPROTEIN"/>
    <property type="match status" value="1"/>
</dbReference>
<dbReference type="InterPro" id="IPR036397">
    <property type="entry name" value="RNaseH_sf"/>
</dbReference>
<keyword evidence="3" id="KW-0255">Endonuclease</keyword>
<evidence type="ECO:0000313" key="11">
    <source>
        <dbReference type="Proteomes" id="UP000272193"/>
    </source>
</evidence>
<dbReference type="EMBL" id="RKQL01000010">
    <property type="protein sequence ID" value="RPE62831.1"/>
    <property type="molecule type" value="Genomic_DNA"/>
</dbReference>
<protein>
    <submittedName>
        <fullName evidence="10">IS30 family transposase</fullName>
    </submittedName>
</protein>
<proteinExistence type="predicted"/>
<evidence type="ECO:0000256" key="5">
    <source>
        <dbReference type="ARBA" id="ARBA00022842"/>
    </source>
</evidence>
<evidence type="ECO:0000256" key="7">
    <source>
        <dbReference type="ARBA" id="ARBA00023172"/>
    </source>
</evidence>
<keyword evidence="6" id="KW-0229">DNA integration</keyword>
<dbReference type="InterPro" id="IPR012337">
    <property type="entry name" value="RNaseH-like_sf"/>
</dbReference>
<accession>A0A3N4U6W7</accession>
<dbReference type="InterPro" id="IPR039537">
    <property type="entry name" value="Retrotran_Ty1/copia-like"/>
</dbReference>
<dbReference type="GO" id="GO:0016787">
    <property type="term" value="F:hydrolase activity"/>
    <property type="evidence" value="ECO:0007669"/>
    <property type="project" value="UniProtKB-KW"/>
</dbReference>
<feature type="non-terminal residue" evidence="10">
    <location>
        <position position="345"/>
    </location>
</feature>
<dbReference type="Pfam" id="PF00665">
    <property type="entry name" value="rve"/>
    <property type="match status" value="1"/>
</dbReference>
<keyword evidence="4" id="KW-0378">Hydrolase</keyword>
<keyword evidence="7" id="KW-0233">DNA recombination</keyword>
<name>A0A3N4U6W7_9BURK</name>
<comment type="caution">
    <text evidence="10">The sequence shown here is derived from an EMBL/GenBank/DDBJ whole genome shotgun (WGS) entry which is preliminary data.</text>
</comment>
<dbReference type="Proteomes" id="UP000272193">
    <property type="component" value="Unassembled WGS sequence"/>
</dbReference>
<evidence type="ECO:0000313" key="10">
    <source>
        <dbReference type="EMBL" id="RPE62831.1"/>
    </source>
</evidence>
<dbReference type="GO" id="GO:0046872">
    <property type="term" value="F:metal ion binding"/>
    <property type="evidence" value="ECO:0007669"/>
    <property type="project" value="UniProtKB-KW"/>
</dbReference>
<dbReference type="GO" id="GO:0015074">
    <property type="term" value="P:DNA integration"/>
    <property type="evidence" value="ECO:0007669"/>
    <property type="project" value="UniProtKB-KW"/>
</dbReference>
<dbReference type="Gene3D" id="3.30.420.10">
    <property type="entry name" value="Ribonuclease H-like superfamily/Ribonuclease H"/>
    <property type="match status" value="1"/>
</dbReference>
<keyword evidence="11" id="KW-1185">Reference proteome</keyword>
<keyword evidence="2" id="KW-0479">Metal-binding</keyword>
<evidence type="ECO:0000259" key="9">
    <source>
        <dbReference type="PROSITE" id="PS50994"/>
    </source>
</evidence>
<evidence type="ECO:0000256" key="1">
    <source>
        <dbReference type="ARBA" id="ARBA00022722"/>
    </source>
</evidence>
<evidence type="ECO:0000256" key="2">
    <source>
        <dbReference type="ARBA" id="ARBA00022723"/>
    </source>
</evidence>
<dbReference type="AlphaFoldDB" id="A0A3N4U6W7"/>
<feature type="domain" description="Integrase catalytic" evidence="9">
    <location>
        <begin position="167"/>
        <end position="339"/>
    </location>
</feature>
<dbReference type="PROSITE" id="PS50994">
    <property type="entry name" value="INTEGRASE"/>
    <property type="match status" value="1"/>
</dbReference>
<dbReference type="RefSeq" id="WP_211331020.1">
    <property type="nucleotide sequence ID" value="NZ_RKQL01000010.1"/>
</dbReference>
<dbReference type="PANTHER" id="PTHR42648">
    <property type="entry name" value="TRANSPOSASE, PUTATIVE-RELATED"/>
    <property type="match status" value="1"/>
</dbReference>